<evidence type="ECO:0000313" key="1">
    <source>
        <dbReference type="Ensembl" id="ENSMUSP00000108161.2"/>
    </source>
</evidence>
<protein>
    <submittedName>
        <fullName evidence="1">Predicted gene 15155</fullName>
    </submittedName>
    <submittedName>
        <fullName evidence="1">Ptchd1 antisense RNA</fullName>
    </submittedName>
</protein>
<dbReference type="InParanoid" id="B1B034"/>
<dbReference type="VEuPathDB" id="HostDB:ENSMUSG00000055109"/>
<dbReference type="Proteomes" id="UP000000589">
    <property type="component" value="Chromosome X"/>
</dbReference>
<evidence type="ECO:0000313" key="2">
    <source>
        <dbReference type="MGI" id="MGI:3642241"/>
    </source>
</evidence>
<keyword evidence="3" id="KW-1185">Reference proteome</keyword>
<dbReference type="RNAct" id="B1B034">
    <property type="molecule type" value="protein"/>
</dbReference>
<dbReference type="Ensembl" id="ENSMUST00000112542.2">
    <property type="protein sequence ID" value="ENSMUSP00000108161.2"/>
    <property type="gene ID" value="ENSMUSG00000055109.6"/>
</dbReference>
<reference evidence="1" key="4">
    <citation type="submission" date="2025-09" db="UniProtKB">
        <authorList>
            <consortium name="Ensembl"/>
        </authorList>
    </citation>
    <scope>IDENTIFICATION</scope>
    <source>
        <strain evidence="1">C57BL/6J</strain>
    </source>
</reference>
<dbReference type="AGR" id="MGI:3642241"/>
<reference evidence="1 3" key="2">
    <citation type="journal article" date="2011" name="PLoS Biol.">
        <title>Modernizing reference genome assemblies.</title>
        <authorList>
            <person name="Church D.M."/>
            <person name="Schneider V.A."/>
            <person name="Graves T."/>
            <person name="Auger K."/>
            <person name="Cunningham F."/>
            <person name="Bouk N."/>
            <person name="Chen H.C."/>
            <person name="Agarwala R."/>
            <person name="McLaren W.M."/>
            <person name="Ritchie G.R."/>
            <person name="Albracht D."/>
            <person name="Kremitzki M."/>
            <person name="Rock S."/>
            <person name="Kotkiewicz H."/>
            <person name="Kremitzki C."/>
            <person name="Wollam A."/>
            <person name="Trani L."/>
            <person name="Fulton L."/>
            <person name="Fulton R."/>
            <person name="Matthews L."/>
            <person name="Whitehead S."/>
            <person name="Chow W."/>
            <person name="Torrance J."/>
            <person name="Dunn M."/>
            <person name="Harden G."/>
            <person name="Threadgold G."/>
            <person name="Wood J."/>
            <person name="Collins J."/>
            <person name="Heath P."/>
            <person name="Griffiths G."/>
            <person name="Pelan S."/>
            <person name="Grafham D."/>
            <person name="Eichler E.E."/>
            <person name="Weinstock G."/>
            <person name="Mardis E.R."/>
            <person name="Wilson R.K."/>
            <person name="Howe K."/>
            <person name="Flicek P."/>
            <person name="Hubbard T."/>
        </authorList>
    </citation>
    <scope>NUCLEOTIDE SEQUENCE [LARGE SCALE GENOMIC DNA]</scope>
    <source>
        <strain evidence="1 3">C57BL/6J</strain>
    </source>
</reference>
<accession>B1B034</accession>
<name>B1B034_MOUSE</name>
<dbReference type="Bgee" id="ENSMUSG00000055109">
    <property type="expression patterns" value="Expressed in epiblast cell in embryo and 19 other cell types or tissues"/>
</dbReference>
<proteinExistence type="predicted"/>
<sequence length="138" mass="15617">MWSYESKNSERDSHIKENEKLYFSRGSLNTALSFLVAEKKRTKHVTVNKHGACQIAWSPSLKRADSPEDEVLLLLRNSSPEVSLCTLSCLGTHSVDETGVELRDMLAFASTVLRLKCVCVYTPLRKTKTTKKKEVKKN</sequence>
<dbReference type="HOGENOM" id="CLU_1854566_0_0_1"/>
<dbReference type="GeneTree" id="ENSGT00860000136365"/>
<organism evidence="1 3">
    <name type="scientific">Mus musculus</name>
    <name type="common">Mouse</name>
    <dbReference type="NCBI Taxonomy" id="10090"/>
    <lineage>
        <taxon>Eukaryota</taxon>
        <taxon>Metazoa</taxon>
        <taxon>Chordata</taxon>
        <taxon>Craniata</taxon>
        <taxon>Vertebrata</taxon>
        <taxon>Euteleostomi</taxon>
        <taxon>Mammalia</taxon>
        <taxon>Eutheria</taxon>
        <taxon>Euarchontoglires</taxon>
        <taxon>Glires</taxon>
        <taxon>Rodentia</taxon>
        <taxon>Myomorpha</taxon>
        <taxon>Muroidea</taxon>
        <taxon>Muridae</taxon>
        <taxon>Murinae</taxon>
        <taxon>Mus</taxon>
        <taxon>Mus</taxon>
    </lineage>
</organism>
<dbReference type="MGI" id="MGI:3642241">
    <property type="gene designation" value="Ptchd1as"/>
</dbReference>
<gene>
    <name evidence="1 2" type="primary">Ptchd1as</name>
    <name evidence="2" type="synonym">Gm15155</name>
</gene>
<reference evidence="1" key="3">
    <citation type="submission" date="2025-08" db="UniProtKB">
        <authorList>
            <consortium name="Ensembl"/>
        </authorList>
    </citation>
    <scope>IDENTIFICATION</scope>
    <source>
        <strain evidence="1">C57BL/6J</strain>
    </source>
</reference>
<reference evidence="1 3" key="1">
    <citation type="journal article" date="2009" name="PLoS Biol.">
        <title>Lineage-specific biology revealed by a finished genome assembly of the mouse.</title>
        <authorList>
            <consortium name="Mouse Genome Sequencing Consortium"/>
            <person name="Church D.M."/>
            <person name="Goodstadt L."/>
            <person name="Hillier L.W."/>
            <person name="Zody M.C."/>
            <person name="Goldstein S."/>
            <person name="She X."/>
            <person name="Bult C.J."/>
            <person name="Agarwala R."/>
            <person name="Cherry J.L."/>
            <person name="DiCuccio M."/>
            <person name="Hlavina W."/>
            <person name="Kapustin Y."/>
            <person name="Meric P."/>
            <person name="Maglott D."/>
            <person name="Birtle Z."/>
            <person name="Marques A.C."/>
            <person name="Graves T."/>
            <person name="Zhou S."/>
            <person name="Teague B."/>
            <person name="Potamousis K."/>
            <person name="Churas C."/>
            <person name="Place M."/>
            <person name="Herschleb J."/>
            <person name="Runnheim R."/>
            <person name="Forrest D."/>
            <person name="Amos-Landgraf J."/>
            <person name="Schwartz D.C."/>
            <person name="Cheng Z."/>
            <person name="Lindblad-Toh K."/>
            <person name="Eichler E.E."/>
            <person name="Ponting C.P."/>
        </authorList>
    </citation>
    <scope>NUCLEOTIDE SEQUENCE [LARGE SCALE GENOMIC DNA]</scope>
    <source>
        <strain evidence="1 3">C57BL/6J</strain>
    </source>
</reference>
<dbReference type="AlphaFoldDB" id="B1B034"/>
<dbReference type="PaxDb" id="10090-ENSMUSP00000108161"/>
<evidence type="ECO:0000313" key="3">
    <source>
        <dbReference type="Proteomes" id="UP000000589"/>
    </source>
</evidence>